<accession>A0ABY7RWY9</accession>
<reference evidence="2 3" key="1">
    <citation type="submission" date="2023-01" db="EMBL/GenBank/DDBJ databases">
        <title>Psychroserpens ponticola sp. nov., isolated from seawater.</title>
        <authorList>
            <person name="Kristyanto S."/>
            <person name="Jung J."/>
            <person name="Kim J.M."/>
            <person name="Jeon C.O."/>
        </authorList>
    </citation>
    <scope>NUCLEOTIDE SEQUENCE [LARGE SCALE GENOMIC DNA]</scope>
    <source>
        <strain evidence="2 3">MSW6</strain>
    </source>
</reference>
<feature type="transmembrane region" description="Helical" evidence="1">
    <location>
        <begin position="239"/>
        <end position="260"/>
    </location>
</feature>
<protein>
    <submittedName>
        <fullName evidence="2">DUF6427 family protein</fullName>
    </submittedName>
</protein>
<keyword evidence="1" id="KW-0472">Membrane</keyword>
<feature type="transmembrane region" description="Helical" evidence="1">
    <location>
        <begin position="12"/>
        <end position="33"/>
    </location>
</feature>
<name>A0ABY7RWY9_9FLAO</name>
<evidence type="ECO:0000313" key="3">
    <source>
        <dbReference type="Proteomes" id="UP001202717"/>
    </source>
</evidence>
<sequence>MISKFFSQSKPINFVVVSAILLVIFVVTKYMTFDMELNTLLITKQILLFGVCLFAVFVLDFLVNKNNLTKKNSYTILLFVLFIAVLPETLMNSKTVIANLFILFALRRIISLRSKKEIKKKLFDASFWITIASLFYFWSALFFILILVALVLFVITELKNWLIPLIGISTVAAIAASYMILMSIDIYSFFNNLIDVSFDFSTLNSKRIIIGTTILLSFGVWSLFYYIKNLKSKTKSSRPSFSLIVIAAIIGLVIIIVSPIKSGSEFVFLFAPLAIIMTNYLEVISEKWFKESLLWILLLVPIITLLL</sequence>
<gene>
    <name evidence="2" type="ORF">MUN68_016400</name>
</gene>
<feature type="transmembrane region" description="Helical" evidence="1">
    <location>
        <begin position="208"/>
        <end position="227"/>
    </location>
</feature>
<feature type="transmembrane region" description="Helical" evidence="1">
    <location>
        <begin position="162"/>
        <end position="188"/>
    </location>
</feature>
<keyword evidence="3" id="KW-1185">Reference proteome</keyword>
<feature type="transmembrane region" description="Helical" evidence="1">
    <location>
        <begin position="45"/>
        <end position="63"/>
    </location>
</feature>
<dbReference type="RefSeq" id="WP_249992932.1">
    <property type="nucleotide sequence ID" value="NZ_CP116221.1"/>
</dbReference>
<dbReference type="EMBL" id="CP116221">
    <property type="protein sequence ID" value="WCO01629.1"/>
    <property type="molecule type" value="Genomic_DNA"/>
</dbReference>
<evidence type="ECO:0000256" key="1">
    <source>
        <dbReference type="SAM" id="Phobius"/>
    </source>
</evidence>
<feature type="transmembrane region" description="Helical" evidence="1">
    <location>
        <begin position="75"/>
        <end position="106"/>
    </location>
</feature>
<proteinExistence type="predicted"/>
<organism evidence="2 3">
    <name type="scientific">Psychroserpens ponticola</name>
    <dbReference type="NCBI Taxonomy" id="2932268"/>
    <lineage>
        <taxon>Bacteria</taxon>
        <taxon>Pseudomonadati</taxon>
        <taxon>Bacteroidota</taxon>
        <taxon>Flavobacteriia</taxon>
        <taxon>Flavobacteriales</taxon>
        <taxon>Flavobacteriaceae</taxon>
        <taxon>Psychroserpens</taxon>
    </lineage>
</organism>
<feature type="transmembrane region" description="Helical" evidence="1">
    <location>
        <begin position="288"/>
        <end position="306"/>
    </location>
</feature>
<dbReference type="InterPro" id="IPR045625">
    <property type="entry name" value="DUF6427"/>
</dbReference>
<feature type="transmembrane region" description="Helical" evidence="1">
    <location>
        <begin position="266"/>
        <end position="281"/>
    </location>
</feature>
<dbReference type="Proteomes" id="UP001202717">
    <property type="component" value="Chromosome"/>
</dbReference>
<evidence type="ECO:0000313" key="2">
    <source>
        <dbReference type="EMBL" id="WCO01629.1"/>
    </source>
</evidence>
<dbReference type="Pfam" id="PF19992">
    <property type="entry name" value="DUF6427"/>
    <property type="match status" value="1"/>
</dbReference>
<keyword evidence="1" id="KW-1133">Transmembrane helix</keyword>
<keyword evidence="1" id="KW-0812">Transmembrane</keyword>
<feature type="transmembrane region" description="Helical" evidence="1">
    <location>
        <begin position="126"/>
        <end position="155"/>
    </location>
</feature>